<gene>
    <name evidence="11" type="ORF">MONAX_5E044538</name>
</gene>
<keyword evidence="12" id="KW-1185">Reference proteome</keyword>
<comment type="similarity">
    <text evidence="2">Belongs to the nicastrin family.</text>
</comment>
<dbReference type="AlphaFoldDB" id="A0A5E4DCT0"/>
<name>A0A5E4DCT0_MARMO</name>
<dbReference type="InterPro" id="IPR016574">
    <property type="entry name" value="Nicalin"/>
</dbReference>
<dbReference type="EMBL" id="CABDUW010005506">
    <property type="protein sequence ID" value="VTJ90951.1"/>
    <property type="molecule type" value="Genomic_DNA"/>
</dbReference>
<evidence type="ECO:0000256" key="10">
    <source>
        <dbReference type="SAM" id="Phobius"/>
    </source>
</evidence>
<dbReference type="GO" id="GO:0005789">
    <property type="term" value="C:endoplasmic reticulum membrane"/>
    <property type="evidence" value="ECO:0007669"/>
    <property type="project" value="UniProtKB-SubCell"/>
</dbReference>
<comment type="subcellular location">
    <subcellularLocation>
        <location evidence="1">Endoplasmic reticulum membrane</location>
        <topology evidence="1">Single-pass membrane protein</topology>
    </subcellularLocation>
</comment>
<evidence type="ECO:0000313" key="11">
    <source>
        <dbReference type="EMBL" id="VTJ90951.1"/>
    </source>
</evidence>
<proteinExistence type="inferred from homology"/>
<feature type="non-terminal residue" evidence="11">
    <location>
        <position position="253"/>
    </location>
</feature>
<dbReference type="GO" id="GO:0009966">
    <property type="term" value="P:regulation of signal transduction"/>
    <property type="evidence" value="ECO:0007669"/>
    <property type="project" value="InterPro"/>
</dbReference>
<keyword evidence="6 10" id="KW-1133">Transmembrane helix</keyword>
<evidence type="ECO:0000256" key="9">
    <source>
        <dbReference type="SAM" id="MobiDB-lite"/>
    </source>
</evidence>
<dbReference type="Proteomes" id="UP000335636">
    <property type="component" value="Unassembled WGS sequence"/>
</dbReference>
<comment type="caution">
    <text evidence="11">The sequence shown here is derived from an EMBL/GenBank/DDBJ whole genome shotgun (WGS) entry which is preliminary data.</text>
</comment>
<keyword evidence="7 10" id="KW-0472">Membrane</keyword>
<evidence type="ECO:0000256" key="7">
    <source>
        <dbReference type="ARBA" id="ARBA00023136"/>
    </source>
</evidence>
<feature type="transmembrane region" description="Helical" evidence="10">
    <location>
        <begin position="12"/>
        <end position="34"/>
    </location>
</feature>
<keyword evidence="8" id="KW-0325">Glycoprotein</keyword>
<evidence type="ECO:0000256" key="6">
    <source>
        <dbReference type="ARBA" id="ARBA00022989"/>
    </source>
</evidence>
<reference evidence="11" key="1">
    <citation type="submission" date="2019-04" db="EMBL/GenBank/DDBJ databases">
        <authorList>
            <person name="Alioto T."/>
            <person name="Alioto T."/>
        </authorList>
    </citation>
    <scope>NUCLEOTIDE SEQUENCE [LARGE SCALE GENOMIC DNA]</scope>
</reference>
<dbReference type="PANTHER" id="PTHR31826">
    <property type="entry name" value="NICALIN"/>
    <property type="match status" value="1"/>
</dbReference>
<evidence type="ECO:0000256" key="8">
    <source>
        <dbReference type="ARBA" id="ARBA00023180"/>
    </source>
</evidence>
<evidence type="ECO:0000256" key="2">
    <source>
        <dbReference type="ARBA" id="ARBA00007717"/>
    </source>
</evidence>
<evidence type="ECO:0000256" key="1">
    <source>
        <dbReference type="ARBA" id="ARBA00004389"/>
    </source>
</evidence>
<protein>
    <recommendedName>
        <fullName evidence="13">Nicalin</fullName>
    </recommendedName>
</protein>
<feature type="compositionally biased region" description="Low complexity" evidence="9">
    <location>
        <begin position="164"/>
        <end position="178"/>
    </location>
</feature>
<keyword evidence="4" id="KW-0732">Signal</keyword>
<accession>A0A5E4DCT0</accession>
<feature type="region of interest" description="Disordered" evidence="9">
    <location>
        <begin position="164"/>
        <end position="204"/>
    </location>
</feature>
<keyword evidence="3 10" id="KW-0812">Transmembrane</keyword>
<evidence type="ECO:0008006" key="13">
    <source>
        <dbReference type="Google" id="ProtNLM"/>
    </source>
</evidence>
<keyword evidence="5" id="KW-0256">Endoplasmic reticulum</keyword>
<sequence>MLEEAGEVLENMLKASCLPLGFIVFLPAVLLLVAPPLPAADAAHEFTVYRMQQYDLQGQPYGTRNAVLNTEARTMDADVLSRRCVLMRLADFSYEQYQKALRQSAGAVVIILPRAMAAVPQDVVRQFMEIEPEMLAMETIVPVYFAVEDEALLSIYEQTQAASASQGSASAAEGRLQPGQGGRRPEQRPGLGPPSLCPGAAAGPGTAWGPVPTFPFCGTQPARPLWANLCEEAAASPPWGRVGQQHSRERTRL</sequence>
<organism evidence="11 12">
    <name type="scientific">Marmota monax</name>
    <name type="common">Woodchuck</name>
    <dbReference type="NCBI Taxonomy" id="9995"/>
    <lineage>
        <taxon>Eukaryota</taxon>
        <taxon>Metazoa</taxon>
        <taxon>Chordata</taxon>
        <taxon>Craniata</taxon>
        <taxon>Vertebrata</taxon>
        <taxon>Euteleostomi</taxon>
        <taxon>Mammalia</taxon>
        <taxon>Eutheria</taxon>
        <taxon>Euarchontoglires</taxon>
        <taxon>Glires</taxon>
        <taxon>Rodentia</taxon>
        <taxon>Sciuromorpha</taxon>
        <taxon>Sciuridae</taxon>
        <taxon>Xerinae</taxon>
        <taxon>Marmotini</taxon>
        <taxon>Marmota</taxon>
    </lineage>
</organism>
<evidence type="ECO:0000256" key="5">
    <source>
        <dbReference type="ARBA" id="ARBA00022824"/>
    </source>
</evidence>
<evidence type="ECO:0000256" key="3">
    <source>
        <dbReference type="ARBA" id="ARBA00022692"/>
    </source>
</evidence>
<evidence type="ECO:0000313" key="12">
    <source>
        <dbReference type="Proteomes" id="UP000335636"/>
    </source>
</evidence>
<evidence type="ECO:0000256" key="4">
    <source>
        <dbReference type="ARBA" id="ARBA00022729"/>
    </source>
</evidence>